<reference evidence="2 3" key="1">
    <citation type="journal article" date="2015" name="Proc. Natl. Acad. Sci. U.S.A.">
        <title>The resurrection genome of Boea hygrometrica: A blueprint for survival of dehydration.</title>
        <authorList>
            <person name="Xiao L."/>
            <person name="Yang G."/>
            <person name="Zhang L."/>
            <person name="Yang X."/>
            <person name="Zhao S."/>
            <person name="Ji Z."/>
            <person name="Zhou Q."/>
            <person name="Hu M."/>
            <person name="Wang Y."/>
            <person name="Chen M."/>
            <person name="Xu Y."/>
            <person name="Jin H."/>
            <person name="Xiao X."/>
            <person name="Hu G."/>
            <person name="Bao F."/>
            <person name="Hu Y."/>
            <person name="Wan P."/>
            <person name="Li L."/>
            <person name="Deng X."/>
            <person name="Kuang T."/>
            <person name="Xiang C."/>
            <person name="Zhu J.K."/>
            <person name="Oliver M.J."/>
            <person name="He Y."/>
        </authorList>
    </citation>
    <scope>NUCLEOTIDE SEQUENCE [LARGE SCALE GENOMIC DNA]</scope>
    <source>
        <strain evidence="3">cv. XS01</strain>
    </source>
</reference>
<organism evidence="2 3">
    <name type="scientific">Dorcoceras hygrometricum</name>
    <dbReference type="NCBI Taxonomy" id="472368"/>
    <lineage>
        <taxon>Eukaryota</taxon>
        <taxon>Viridiplantae</taxon>
        <taxon>Streptophyta</taxon>
        <taxon>Embryophyta</taxon>
        <taxon>Tracheophyta</taxon>
        <taxon>Spermatophyta</taxon>
        <taxon>Magnoliopsida</taxon>
        <taxon>eudicotyledons</taxon>
        <taxon>Gunneridae</taxon>
        <taxon>Pentapetalae</taxon>
        <taxon>asterids</taxon>
        <taxon>lamiids</taxon>
        <taxon>Lamiales</taxon>
        <taxon>Gesneriaceae</taxon>
        <taxon>Didymocarpoideae</taxon>
        <taxon>Trichosporeae</taxon>
        <taxon>Loxocarpinae</taxon>
        <taxon>Dorcoceras</taxon>
    </lineage>
</organism>
<accession>A0A2Z7B8G1</accession>
<dbReference type="EMBL" id="KV007822">
    <property type="protein sequence ID" value="KZV30793.1"/>
    <property type="molecule type" value="Genomic_DNA"/>
</dbReference>
<evidence type="ECO:0000313" key="3">
    <source>
        <dbReference type="Proteomes" id="UP000250235"/>
    </source>
</evidence>
<evidence type="ECO:0000256" key="1">
    <source>
        <dbReference type="SAM" id="MobiDB-lite"/>
    </source>
</evidence>
<protein>
    <submittedName>
        <fullName evidence="2">Uncharacterized protein</fullName>
    </submittedName>
</protein>
<gene>
    <name evidence="2" type="ORF">F511_36019</name>
</gene>
<proteinExistence type="predicted"/>
<dbReference type="Proteomes" id="UP000250235">
    <property type="component" value="Unassembled WGS sequence"/>
</dbReference>
<keyword evidence="3" id="KW-1185">Reference proteome</keyword>
<name>A0A2Z7B8G1_9LAMI</name>
<feature type="region of interest" description="Disordered" evidence="1">
    <location>
        <begin position="289"/>
        <end position="320"/>
    </location>
</feature>
<dbReference type="OrthoDB" id="3934549at2759"/>
<sequence>MSLFDLQDVCMVIGSLATLDLPMIVDLIGIFVLKGSYSTLTMTEWFLQALSVIPRGSWGDVARSFTMIRWCKPAKELRFRSWTGLGGRSCSTVEVPISPWNWSEPGARRQQERCACPSITVRTPPPHLHELVAHVAALRAHTLRSGARKACSTRAGGVRIPAAPPARAGRAGGHPPCAHVAHMGVHSVQHTCCPAPSAARVWARGHRPCGCAEAEMQWREPKDLKELLNSNIGSTEQQYVSGHGVCEYMGATHSSQHTVPDAQHDSTRCCPTHEMWELPTPLIVANRSQQGDEIRKLPAKPQQHPGTHRDQQQQGKLNRI</sequence>
<evidence type="ECO:0000313" key="2">
    <source>
        <dbReference type="EMBL" id="KZV30793.1"/>
    </source>
</evidence>
<dbReference type="AlphaFoldDB" id="A0A2Z7B8G1"/>